<dbReference type="KEGG" id="coh:EAV92_18010"/>
<keyword evidence="1" id="KW-0472">Membrane</keyword>
<feature type="transmembrane region" description="Helical" evidence="1">
    <location>
        <begin position="125"/>
        <end position="150"/>
    </location>
</feature>
<reference evidence="2 3" key="1">
    <citation type="submission" date="2018-10" db="EMBL/GenBank/DDBJ databases">
        <title>Genome Sequence of Cohnella sp.</title>
        <authorList>
            <person name="Srinivasan S."/>
            <person name="Kim M.K."/>
        </authorList>
    </citation>
    <scope>NUCLEOTIDE SEQUENCE [LARGE SCALE GENOMIC DNA]</scope>
    <source>
        <strain evidence="2 3">18JY8-7</strain>
    </source>
</reference>
<dbReference type="RefSeq" id="WP_123042375.1">
    <property type="nucleotide sequence ID" value="NZ_CP033433.1"/>
</dbReference>
<gene>
    <name evidence="2" type="ORF">EAV92_18010</name>
</gene>
<protein>
    <submittedName>
        <fullName evidence="2">Uncharacterized protein</fullName>
    </submittedName>
</protein>
<sequence>MLMVVVLSAAILLVTAFCLKRKRLHLFEIVAIWLAVIVVNAPAYSYFLINQGWIEVPENREFALVRIVYTMVLNSLFFAWVLDWALVRLRPLARIPVYLAMLAVLLGGGWFLDRWGIIRFKPAGWLFYIPLKAIVLLAALCSVSLVRYLMRKDGVRIDTVTRN</sequence>
<keyword evidence="3" id="KW-1185">Reference proteome</keyword>
<dbReference type="Proteomes" id="UP000269097">
    <property type="component" value="Chromosome"/>
</dbReference>
<feature type="transmembrane region" description="Helical" evidence="1">
    <location>
        <begin position="26"/>
        <end position="49"/>
    </location>
</feature>
<feature type="transmembrane region" description="Helical" evidence="1">
    <location>
        <begin position="61"/>
        <end position="81"/>
    </location>
</feature>
<proteinExistence type="predicted"/>
<feature type="transmembrane region" description="Helical" evidence="1">
    <location>
        <begin position="93"/>
        <end position="113"/>
    </location>
</feature>
<evidence type="ECO:0000256" key="1">
    <source>
        <dbReference type="SAM" id="Phobius"/>
    </source>
</evidence>
<keyword evidence="1" id="KW-0812">Transmembrane</keyword>
<dbReference type="EMBL" id="CP033433">
    <property type="protein sequence ID" value="AYQ74294.1"/>
    <property type="molecule type" value="Genomic_DNA"/>
</dbReference>
<organism evidence="2 3">
    <name type="scientific">Cohnella candidum</name>
    <dbReference type="NCBI Taxonomy" id="2674991"/>
    <lineage>
        <taxon>Bacteria</taxon>
        <taxon>Bacillati</taxon>
        <taxon>Bacillota</taxon>
        <taxon>Bacilli</taxon>
        <taxon>Bacillales</taxon>
        <taxon>Paenibacillaceae</taxon>
        <taxon>Cohnella</taxon>
    </lineage>
</organism>
<keyword evidence="1" id="KW-1133">Transmembrane helix</keyword>
<dbReference type="AlphaFoldDB" id="A0A3G3K170"/>
<evidence type="ECO:0000313" key="2">
    <source>
        <dbReference type="EMBL" id="AYQ74294.1"/>
    </source>
</evidence>
<evidence type="ECO:0000313" key="3">
    <source>
        <dbReference type="Proteomes" id="UP000269097"/>
    </source>
</evidence>
<name>A0A3G3K170_9BACL</name>
<accession>A0A3G3K170</accession>